<gene>
    <name evidence="1" type="ORF">ACZ87_03812</name>
</gene>
<dbReference type="AlphaFoldDB" id="A0A328THD2"/>
<keyword evidence="2" id="KW-1185">Reference proteome</keyword>
<name>A0A328THD2_9GAMM</name>
<reference evidence="1" key="1">
    <citation type="submission" date="2018-04" db="EMBL/GenBank/DDBJ databases">
        <title>Genomes of the Obligate Erwinia dacicola and Facultative Enterobacter sp. OLF Endosymbionts of the Olive Fruit fly, Bactrocera oleae.</title>
        <authorList>
            <person name="Estes A.M."/>
            <person name="Hearn D.J."/>
            <person name="Agarwal S."/>
            <person name="Pierson E.A."/>
            <person name="Dunning-Hotopp J.C."/>
        </authorList>
    </citation>
    <scope>NUCLEOTIDE SEQUENCE [LARGE SCALE GENOMIC DNA]</scope>
    <source>
        <strain evidence="1">Oroville</strain>
    </source>
</reference>
<protein>
    <submittedName>
        <fullName evidence="1">Uncharacterized protein</fullName>
    </submittedName>
</protein>
<evidence type="ECO:0000313" key="2">
    <source>
        <dbReference type="Proteomes" id="UP000244334"/>
    </source>
</evidence>
<dbReference type="Proteomes" id="UP000244334">
    <property type="component" value="Unassembled WGS sequence"/>
</dbReference>
<comment type="caution">
    <text evidence="1">The sequence shown here is derived from an EMBL/GenBank/DDBJ whole genome shotgun (WGS) entry which is preliminary data.</text>
</comment>
<evidence type="ECO:0000313" key="1">
    <source>
        <dbReference type="EMBL" id="RAP68535.1"/>
    </source>
</evidence>
<dbReference type="EMBL" id="LJAM02000798">
    <property type="protein sequence ID" value="RAP68535.1"/>
    <property type="molecule type" value="Genomic_DNA"/>
</dbReference>
<organism evidence="1 2">
    <name type="scientific">Candidatus Erwinia dacicola</name>
    <dbReference type="NCBI Taxonomy" id="252393"/>
    <lineage>
        <taxon>Bacteria</taxon>
        <taxon>Pseudomonadati</taxon>
        <taxon>Pseudomonadota</taxon>
        <taxon>Gammaproteobacteria</taxon>
        <taxon>Enterobacterales</taxon>
        <taxon>Erwiniaceae</taxon>
        <taxon>Erwinia</taxon>
    </lineage>
</organism>
<proteinExistence type="predicted"/>
<accession>A0A328THD2</accession>
<sequence>MSFFNTSSGTDRDAGGGRCGFLGKTFITLSHVKTDLSGI</sequence>